<evidence type="ECO:0000313" key="2">
    <source>
        <dbReference type="EMBL" id="GMS78945.1"/>
    </source>
</evidence>
<comment type="caution">
    <text evidence="2">The sequence shown here is derived from an EMBL/GenBank/DDBJ whole genome shotgun (WGS) entry which is preliminary data.</text>
</comment>
<reference evidence="2" key="1">
    <citation type="submission" date="2023-10" db="EMBL/GenBank/DDBJ databases">
        <title>Genome assembly of Pristionchus species.</title>
        <authorList>
            <person name="Yoshida K."/>
            <person name="Sommer R.J."/>
        </authorList>
    </citation>
    <scope>NUCLEOTIDE SEQUENCE</scope>
    <source>
        <strain evidence="2">RS0144</strain>
    </source>
</reference>
<accession>A0AAV5SFK7</accession>
<dbReference type="InterPro" id="IPR023674">
    <property type="entry name" value="Ribosomal_uL1-like"/>
</dbReference>
<dbReference type="EMBL" id="BTSX01000001">
    <property type="protein sequence ID" value="GMS78945.1"/>
    <property type="molecule type" value="Genomic_DNA"/>
</dbReference>
<gene>
    <name evidence="2" type="ORF">PENTCL1PPCAC_1120</name>
</gene>
<dbReference type="Gene3D" id="3.40.50.790">
    <property type="match status" value="1"/>
</dbReference>
<dbReference type="Proteomes" id="UP001432027">
    <property type="component" value="Unassembled WGS sequence"/>
</dbReference>
<dbReference type="AlphaFoldDB" id="A0AAV5SFK7"/>
<feature type="compositionally biased region" description="Basic and acidic residues" evidence="1">
    <location>
        <begin position="53"/>
        <end position="69"/>
    </location>
</feature>
<evidence type="ECO:0000256" key="1">
    <source>
        <dbReference type="SAM" id="MobiDB-lite"/>
    </source>
</evidence>
<protein>
    <recommendedName>
        <fullName evidence="4">Ribosomal protein</fullName>
    </recommendedName>
</protein>
<feature type="region of interest" description="Disordered" evidence="1">
    <location>
        <begin position="451"/>
        <end position="472"/>
    </location>
</feature>
<dbReference type="InterPro" id="IPR028364">
    <property type="entry name" value="Ribosomal_uL1/biogenesis"/>
</dbReference>
<proteinExistence type="predicted"/>
<dbReference type="InterPro" id="IPR016095">
    <property type="entry name" value="Ribosomal_uL1_3-a/b-sand"/>
</dbReference>
<sequence length="489" mass="54537">MVAKRKGTTPKPVAKKAKVVEEKEVEVVETVREPVKKRPLLEVEDIQQTPKKQKVEESKPKKEVKKEEPGAVPPPSKETLAKINEQARIAVSSLIKFVHDKGEKSLFPEADHGLSVMVTYKRPALVNGKALKKNIVLPHPSIAASSAMFCVIMPDLDISDKARTDPDVEKQAREWEERIQADHGLTRANIAKIMTQQQLERVYRTFADKRKLATAYDCFLVEKRVHQSVQKHLGKEFIKAHKVPFVFDYSRPMGESLKKAAATTVFDLTANKMRIAVSAGHLSQSHADLVGNVEHVISEMLSVCPGGLPNVRSLFIQLSSSQPSLPIYTDDSSANEVTMKRAPALRPEDKMILDDCSTLPEGLNVAVSKSGRIRVIREKDGAGVLYPTVNDEWTSMDKLKPRVDPKKVEKKRQAKAVRKLKHKETVARALAKSEGDGVYKKVKKAVRPLLKEGATEKSPKKKKAKMTKKVSVKRAMKRLRGEVKMAAPI</sequence>
<organism evidence="2 3">
    <name type="scientific">Pristionchus entomophagus</name>
    <dbReference type="NCBI Taxonomy" id="358040"/>
    <lineage>
        <taxon>Eukaryota</taxon>
        <taxon>Metazoa</taxon>
        <taxon>Ecdysozoa</taxon>
        <taxon>Nematoda</taxon>
        <taxon>Chromadorea</taxon>
        <taxon>Rhabditida</taxon>
        <taxon>Rhabditina</taxon>
        <taxon>Diplogasteromorpha</taxon>
        <taxon>Diplogasteroidea</taxon>
        <taxon>Neodiplogasteridae</taxon>
        <taxon>Pristionchus</taxon>
    </lineage>
</organism>
<keyword evidence="3" id="KW-1185">Reference proteome</keyword>
<feature type="region of interest" description="Disordered" evidence="1">
    <location>
        <begin position="38"/>
        <end position="78"/>
    </location>
</feature>
<dbReference type="Pfam" id="PF00687">
    <property type="entry name" value="Ribosomal_L1"/>
    <property type="match status" value="1"/>
</dbReference>
<name>A0AAV5SFK7_9BILA</name>
<evidence type="ECO:0008006" key="4">
    <source>
        <dbReference type="Google" id="ProtNLM"/>
    </source>
</evidence>
<feature type="compositionally biased region" description="Basic residues" evidence="1">
    <location>
        <begin position="459"/>
        <end position="472"/>
    </location>
</feature>
<evidence type="ECO:0000313" key="3">
    <source>
        <dbReference type="Proteomes" id="UP001432027"/>
    </source>
</evidence>
<dbReference type="SUPFAM" id="SSF56808">
    <property type="entry name" value="Ribosomal protein L1"/>
    <property type="match status" value="1"/>
</dbReference>